<name>A0A482W0Q6_ASBVE</name>
<dbReference type="OrthoDB" id="9992964at2759"/>
<dbReference type="GO" id="GO:0005737">
    <property type="term" value="C:cytoplasm"/>
    <property type="evidence" value="ECO:0007669"/>
    <property type="project" value="TreeGrafter"/>
</dbReference>
<protein>
    <submittedName>
        <fullName evidence="2">Lobe protein</fullName>
    </submittedName>
</protein>
<dbReference type="GO" id="GO:0032007">
    <property type="term" value="P:negative regulation of TOR signaling"/>
    <property type="evidence" value="ECO:0007669"/>
    <property type="project" value="InterPro"/>
</dbReference>
<evidence type="ECO:0000256" key="1">
    <source>
        <dbReference type="SAM" id="MobiDB-lite"/>
    </source>
</evidence>
<dbReference type="InterPro" id="IPR026682">
    <property type="entry name" value="AKT1S1"/>
</dbReference>
<feature type="compositionally biased region" description="Polar residues" evidence="1">
    <location>
        <begin position="201"/>
        <end position="218"/>
    </location>
</feature>
<evidence type="ECO:0000313" key="3">
    <source>
        <dbReference type="Proteomes" id="UP000292052"/>
    </source>
</evidence>
<feature type="region of interest" description="Disordered" evidence="1">
    <location>
        <begin position="276"/>
        <end position="310"/>
    </location>
</feature>
<dbReference type="EMBL" id="QDEB01040580">
    <property type="protein sequence ID" value="RZC38732.1"/>
    <property type="molecule type" value="Genomic_DNA"/>
</dbReference>
<dbReference type="PANTHER" id="PTHR21844">
    <property type="entry name" value="AKT1 SUBSTRATE 1 PROTEIN"/>
    <property type="match status" value="1"/>
</dbReference>
<feature type="region of interest" description="Disordered" evidence="1">
    <location>
        <begin position="201"/>
        <end position="257"/>
    </location>
</feature>
<sequence>MLSCHCLNVIVETEPGDFQKVAVETLGLSQEEVEDSFFKQDIQQVGKLININKSHSGLIQTRNVGSWVIHYCINCGVHSHAVHREKGASCILVNAKLFTQESIDKLRAGKSFSKLYKIIIDSDEIVEDDLIANSYLPGEVENVIKGLKQVAADALKNEALAVEERIRHFTDQQYSELSNLREKTFREQQILTKIILNNTLDNSKQPASTNSGMSNPQGMPSRLNEPLAAGSVKFSSPGASTNPSRHTPKRQKSCPIGHHVNSFDTVGLFEFDGTDDIHSGGGSEIEDSDVDDGAKEDGGVKIPKRGGSGNALAKSLPMTIPAFLSQTRNRGFEDVDDATPVERNADIAASIKALAKSVHGDPVFGDLPKPRYTYI</sequence>
<dbReference type="Pfam" id="PF15798">
    <property type="entry name" value="PRAS"/>
    <property type="match status" value="1"/>
</dbReference>
<dbReference type="AlphaFoldDB" id="A0A482W0Q6"/>
<evidence type="ECO:0000313" key="2">
    <source>
        <dbReference type="EMBL" id="RZC38732.1"/>
    </source>
</evidence>
<dbReference type="GO" id="GO:0048011">
    <property type="term" value="P:neurotrophin TRK receptor signaling pathway"/>
    <property type="evidence" value="ECO:0007669"/>
    <property type="project" value="InterPro"/>
</dbReference>
<comment type="caution">
    <text evidence="2">The sequence shown here is derived from an EMBL/GenBank/DDBJ whole genome shotgun (WGS) entry which is preliminary data.</text>
</comment>
<proteinExistence type="predicted"/>
<dbReference type="PANTHER" id="PTHR21844:SF2">
    <property type="entry name" value="PROLINE-RICH AKT1 SUBSTRATE 1"/>
    <property type="match status" value="1"/>
</dbReference>
<dbReference type="STRING" id="1661398.A0A482W0Q6"/>
<dbReference type="Proteomes" id="UP000292052">
    <property type="component" value="Unassembled WGS sequence"/>
</dbReference>
<organism evidence="2 3">
    <name type="scientific">Asbolus verrucosus</name>
    <name type="common">Desert ironclad beetle</name>
    <dbReference type="NCBI Taxonomy" id="1661398"/>
    <lineage>
        <taxon>Eukaryota</taxon>
        <taxon>Metazoa</taxon>
        <taxon>Ecdysozoa</taxon>
        <taxon>Arthropoda</taxon>
        <taxon>Hexapoda</taxon>
        <taxon>Insecta</taxon>
        <taxon>Pterygota</taxon>
        <taxon>Neoptera</taxon>
        <taxon>Endopterygota</taxon>
        <taxon>Coleoptera</taxon>
        <taxon>Polyphaga</taxon>
        <taxon>Cucujiformia</taxon>
        <taxon>Tenebrionidae</taxon>
        <taxon>Pimeliinae</taxon>
        <taxon>Asbolus</taxon>
    </lineage>
</organism>
<accession>A0A482W0Q6</accession>
<feature type="compositionally biased region" description="Polar residues" evidence="1">
    <location>
        <begin position="233"/>
        <end position="245"/>
    </location>
</feature>
<gene>
    <name evidence="2" type="ORF">BDFB_001295</name>
</gene>
<keyword evidence="3" id="KW-1185">Reference proteome</keyword>
<reference evidence="2 3" key="1">
    <citation type="submission" date="2017-03" db="EMBL/GenBank/DDBJ databases">
        <title>Genome of the blue death feigning beetle - Asbolus verrucosus.</title>
        <authorList>
            <person name="Rider S.D."/>
        </authorList>
    </citation>
    <scope>NUCLEOTIDE SEQUENCE [LARGE SCALE GENOMIC DNA]</scope>
    <source>
        <strain evidence="2">Butters</strain>
        <tissue evidence="2">Head and leg muscle</tissue>
    </source>
</reference>